<dbReference type="EMBL" id="JABEZU010000004">
    <property type="protein sequence ID" value="NOV98579.1"/>
    <property type="molecule type" value="Genomic_DNA"/>
</dbReference>
<evidence type="ECO:0000259" key="2">
    <source>
        <dbReference type="Pfam" id="PF10022"/>
    </source>
</evidence>
<evidence type="ECO:0000313" key="3">
    <source>
        <dbReference type="EMBL" id="NOV98579.1"/>
    </source>
</evidence>
<name>A0ABX2A6T4_9MICO</name>
<proteinExistence type="predicted"/>
<dbReference type="Pfam" id="PF10022">
    <property type="entry name" value="DUF2264"/>
    <property type="match status" value="1"/>
</dbReference>
<evidence type="ECO:0000256" key="1">
    <source>
        <dbReference type="SAM" id="MobiDB-lite"/>
    </source>
</evidence>
<reference evidence="3 4" key="1">
    <citation type="submission" date="2020-05" db="EMBL/GenBank/DDBJ databases">
        <title>Genomic Encyclopedia of Type Strains, Phase III (KMG-III): the genomes of soil and plant-associated and newly described type strains.</title>
        <authorList>
            <person name="Whitman W."/>
        </authorList>
    </citation>
    <scope>NUCLEOTIDE SEQUENCE [LARGE SCALE GENOMIC DNA]</scope>
    <source>
        <strain evidence="3 4">KCTC 19046</strain>
    </source>
</reference>
<dbReference type="PANTHER" id="PTHR35339:SF4">
    <property type="entry name" value="LINALOOL DEHYDRATASE_ISOMERASE DOMAIN-CONTAINING PROTEIN"/>
    <property type="match status" value="1"/>
</dbReference>
<dbReference type="PANTHER" id="PTHR35339">
    <property type="entry name" value="LINALOOL DEHYDRATASE_ISOMERASE DOMAIN-CONTAINING PROTEIN"/>
    <property type="match status" value="1"/>
</dbReference>
<comment type="caution">
    <text evidence="3">The sequence shown here is derived from an EMBL/GenBank/DDBJ whole genome shotgun (WGS) entry which is preliminary data.</text>
</comment>
<accession>A0ABX2A6T4</accession>
<evidence type="ECO:0000313" key="4">
    <source>
        <dbReference type="Proteomes" id="UP000757540"/>
    </source>
</evidence>
<sequence>MPEPASWDRGAWAAHADRMLAAVAPFTSPGGSLVTLPGAEGGYGRAIDGLEGFARTFLLAGFRLAGDDGEDPHGYAERFAAGLATGTDPASPERWQRLSEHAQAKVEAASIALILDLTRPWVWDRLDPRVQEQVVDYLAEAVGDDTYPRINWVWFRLVVQTFLRGVGGPHSLDEMREDLATHDTFARADGWLADGAERSFDHYNGWALHLYPTLWARMAGAQDLAAPRREHDVAQLDRFLTDALALVGGDGSPLVQGRSLAYRFAAAAPFWVGAMAEVPSHSPGRLRHAASAVVGHFAERGAPDDDGLLTMGWHHAWPRIAQAYSGTGSPYWASKGMLGLALPAEHPVWTAPAEPLPVQTGDVLRTVAAPGWIVSGTRADGVVRVVNHGTDHALPGAEVGDSPLYARLGYSTATSPWLDEESWDSPVEQSVALLDAAGRASHRAGFEVLRAPEVRDGVAVAASRATARWLDPEPGQRDHGSGRHGTTTSAGTITTVSLVRGPWEVRCVRVEDVADDGATPVALRVSGWPTVDGDGLVSGLDPLVGDWTGARVERHGASPLGERSTVPVLDGPVVPGTWVAVLVTLRGDAREQQPATCTIDGDTAVVTWPDALTTRTHLG</sequence>
<protein>
    <recommendedName>
        <fullName evidence="2">DUF2264 domain-containing protein</fullName>
    </recommendedName>
</protein>
<dbReference type="Proteomes" id="UP000757540">
    <property type="component" value="Unassembled WGS sequence"/>
</dbReference>
<dbReference type="RefSeq" id="WP_171784794.1">
    <property type="nucleotide sequence ID" value="NZ_BAAAML010000003.1"/>
</dbReference>
<dbReference type="InterPro" id="IPR049349">
    <property type="entry name" value="DUF2264_N"/>
</dbReference>
<organism evidence="3 4">
    <name type="scientific">Isoptericola halotolerans</name>
    <dbReference type="NCBI Taxonomy" id="300560"/>
    <lineage>
        <taxon>Bacteria</taxon>
        <taxon>Bacillati</taxon>
        <taxon>Actinomycetota</taxon>
        <taxon>Actinomycetes</taxon>
        <taxon>Micrococcales</taxon>
        <taxon>Promicromonosporaceae</taxon>
        <taxon>Isoptericola</taxon>
    </lineage>
</organism>
<keyword evidence="4" id="KW-1185">Reference proteome</keyword>
<dbReference type="InterPro" id="IPR016624">
    <property type="entry name" value="UCP014753"/>
</dbReference>
<feature type="compositionally biased region" description="Basic and acidic residues" evidence="1">
    <location>
        <begin position="470"/>
        <end position="481"/>
    </location>
</feature>
<gene>
    <name evidence="3" type="ORF">HDG69_003174</name>
</gene>
<feature type="domain" description="DUF2264" evidence="2">
    <location>
        <begin position="8"/>
        <end position="355"/>
    </location>
</feature>
<feature type="region of interest" description="Disordered" evidence="1">
    <location>
        <begin position="468"/>
        <end position="493"/>
    </location>
</feature>